<evidence type="ECO:0000256" key="1">
    <source>
        <dbReference type="ARBA" id="ARBA00006806"/>
    </source>
</evidence>
<keyword evidence="3" id="KW-0963">Cytoplasm</keyword>
<name>A0A176VYZ6_MARPO</name>
<dbReference type="AlphaFoldDB" id="A0A176VYZ6"/>
<keyword evidence="7" id="KW-1185">Reference proteome</keyword>
<keyword evidence="3" id="KW-0493">Microtubule</keyword>
<dbReference type="Gene3D" id="1.20.58.90">
    <property type="match status" value="1"/>
</dbReference>
<dbReference type="GO" id="GO:0048487">
    <property type="term" value="F:beta-tubulin binding"/>
    <property type="evidence" value="ECO:0007669"/>
    <property type="project" value="InterPro"/>
</dbReference>
<evidence type="ECO:0000313" key="7">
    <source>
        <dbReference type="Proteomes" id="UP000077202"/>
    </source>
</evidence>
<feature type="compositionally biased region" description="Basic and acidic residues" evidence="4">
    <location>
        <begin position="32"/>
        <end position="52"/>
    </location>
</feature>
<dbReference type="EMBL" id="AP019871">
    <property type="protein sequence ID" value="BBN15243.1"/>
    <property type="molecule type" value="Genomic_DNA"/>
</dbReference>
<comment type="subunit">
    <text evidence="3">Supercomplex made of cofactors A to E. Cofactors A and D function by capturing and stabilizing tubulin in a quasi-native conformation. Cofactor E binds to the cofactor D-tubulin complex; interaction with cofactor C then causes the release of tubulin polypeptides that are committed to the native state.</text>
</comment>
<evidence type="ECO:0000256" key="2">
    <source>
        <dbReference type="ARBA" id="ARBA00023186"/>
    </source>
</evidence>
<dbReference type="EMBL" id="LVLJ01002314">
    <property type="protein sequence ID" value="OAE25591.1"/>
    <property type="molecule type" value="Genomic_DNA"/>
</dbReference>
<comment type="subcellular location">
    <subcellularLocation>
        <location evidence="3">Cytoplasm</location>
        <location evidence="3">Cytoskeleton</location>
    </subcellularLocation>
</comment>
<dbReference type="Proteomes" id="UP000077202">
    <property type="component" value="Unassembled WGS sequence"/>
</dbReference>
<proteinExistence type="inferred from homology"/>
<reference evidence="5" key="2">
    <citation type="journal article" date="2019" name="Curr. Biol.">
        <title>Chromatin organization in early land plants reveals an ancestral association between H3K27me3, transposons, and constitutive heterochromatin.</title>
        <authorList>
            <person name="Montgomery S.A."/>
            <person name="Tanizawa Y."/>
            <person name="Galik B."/>
            <person name="Wang N."/>
            <person name="Ito T."/>
            <person name="Mochizuki T."/>
            <person name="Akimcheva S."/>
            <person name="Bowman J."/>
            <person name="Cognat V."/>
            <person name="Drouard L."/>
            <person name="Ekker H."/>
            <person name="Houng S."/>
            <person name="Kohchi T."/>
            <person name="Lin S."/>
            <person name="Liu L.D."/>
            <person name="Nakamura Y."/>
            <person name="Valeeva L.R."/>
            <person name="Shakirov E.V."/>
            <person name="Shippen D.E."/>
            <person name="Wei W."/>
            <person name="Yagura M."/>
            <person name="Yamaoka S."/>
            <person name="Yamato K.T."/>
            <person name="Liu C."/>
            <person name="Berger F."/>
        </authorList>
    </citation>
    <scope>NUCLEOTIDE SEQUENCE [LARGE SCALE GENOMIC DNA]</scope>
    <source>
        <strain evidence="5">Tak-1</strain>
    </source>
</reference>
<dbReference type="FunFam" id="1.20.58.90:FF:000011">
    <property type="entry name" value="Tubulin-specific chaperone A"/>
    <property type="match status" value="1"/>
</dbReference>
<dbReference type="InterPro" id="IPR036126">
    <property type="entry name" value="TBCA_sf"/>
</dbReference>
<dbReference type="Proteomes" id="UP001162541">
    <property type="component" value="Chromosome 6"/>
</dbReference>
<dbReference type="GO" id="GO:0005829">
    <property type="term" value="C:cytosol"/>
    <property type="evidence" value="ECO:0007669"/>
    <property type="project" value="TreeGrafter"/>
</dbReference>
<dbReference type="PANTHER" id="PTHR21500:SF0">
    <property type="entry name" value="TUBULIN-SPECIFIC CHAPERONE A"/>
    <property type="match status" value="1"/>
</dbReference>
<evidence type="ECO:0000256" key="3">
    <source>
        <dbReference type="RuleBase" id="RU364030"/>
    </source>
</evidence>
<feature type="region of interest" description="Disordered" evidence="4">
    <location>
        <begin position="32"/>
        <end position="58"/>
    </location>
</feature>
<reference evidence="8" key="3">
    <citation type="journal article" date="2020" name="Curr. Biol.">
        <title>Chromatin organization in early land plants reveals an ancestral association between H3K27me3, transposons, and constitutive heterochromatin.</title>
        <authorList>
            <person name="Montgomery S.A."/>
            <person name="Tanizawa Y."/>
            <person name="Galik B."/>
            <person name="Wang N."/>
            <person name="Ito T."/>
            <person name="Mochizuki T."/>
            <person name="Akimcheva S."/>
            <person name="Bowman J.L."/>
            <person name="Cognat V."/>
            <person name="Marechal-Drouard L."/>
            <person name="Ekker H."/>
            <person name="Hong S.F."/>
            <person name="Kohchi T."/>
            <person name="Lin S.S."/>
            <person name="Liu L.D."/>
            <person name="Nakamura Y."/>
            <person name="Valeeva L.R."/>
            <person name="Shakirov E.V."/>
            <person name="Shippen D.E."/>
            <person name="Wei W.L."/>
            <person name="Yagura M."/>
            <person name="Yamaoka S."/>
            <person name="Yamato K.T."/>
            <person name="Liu C."/>
            <person name="Berger F."/>
        </authorList>
    </citation>
    <scope>NUCLEOTIDE SEQUENCE [LARGE SCALE GENOMIC DNA]</scope>
    <source>
        <strain evidence="8">Tak-1</strain>
    </source>
</reference>
<sequence>MASQEMKNLKIKTGVCKRVLKELKSYETEVERESAKTQKMKDNNADSHDIKQQENVLSESKMMVPDCRRRLETAVVNLEAALAAIEGDMEGEEDVTVAQELVAQVQSLLEVA</sequence>
<evidence type="ECO:0000313" key="6">
    <source>
        <dbReference type="EMBL" id="OAE25591.1"/>
    </source>
</evidence>
<keyword evidence="3" id="KW-0206">Cytoskeleton</keyword>
<organism evidence="6 7">
    <name type="scientific">Marchantia polymorpha subsp. ruderalis</name>
    <dbReference type="NCBI Taxonomy" id="1480154"/>
    <lineage>
        <taxon>Eukaryota</taxon>
        <taxon>Viridiplantae</taxon>
        <taxon>Streptophyta</taxon>
        <taxon>Embryophyta</taxon>
        <taxon>Marchantiophyta</taxon>
        <taxon>Marchantiopsida</taxon>
        <taxon>Marchantiidae</taxon>
        <taxon>Marchantiales</taxon>
        <taxon>Marchantiaceae</taxon>
        <taxon>Marchantia</taxon>
    </lineage>
</organism>
<dbReference type="InterPro" id="IPR004226">
    <property type="entry name" value="TBCA"/>
</dbReference>
<dbReference type="PANTHER" id="PTHR21500">
    <property type="entry name" value="TUBULIN-SPECIFIC CHAPERONE A"/>
    <property type="match status" value="1"/>
</dbReference>
<dbReference type="GO" id="GO:0005874">
    <property type="term" value="C:microtubule"/>
    <property type="evidence" value="ECO:0007669"/>
    <property type="project" value="UniProtKB-KW"/>
</dbReference>
<evidence type="ECO:0000256" key="4">
    <source>
        <dbReference type="SAM" id="MobiDB-lite"/>
    </source>
</evidence>
<accession>A0A176VYZ6</accession>
<dbReference type="GO" id="GO:0007021">
    <property type="term" value="P:tubulin complex assembly"/>
    <property type="evidence" value="ECO:0007669"/>
    <property type="project" value="UniProtKB-UniRule"/>
</dbReference>
<keyword evidence="2 3" id="KW-0143">Chaperone</keyword>
<dbReference type="Pfam" id="PF02970">
    <property type="entry name" value="TBCA"/>
    <property type="match status" value="1"/>
</dbReference>
<gene>
    <name evidence="6" type="ORF">AXG93_2982s1120</name>
    <name evidence="5" type="ORF">Mp_6g18220</name>
</gene>
<evidence type="ECO:0000313" key="5">
    <source>
        <dbReference type="EMBL" id="BBN15243.1"/>
    </source>
</evidence>
<protein>
    <recommendedName>
        <fullName evidence="3">Tubulin-specific chaperone A</fullName>
    </recommendedName>
</protein>
<dbReference type="GO" id="GO:0007023">
    <property type="term" value="P:post-chaperonin tubulin folding pathway"/>
    <property type="evidence" value="ECO:0007669"/>
    <property type="project" value="UniProtKB-UniRule"/>
</dbReference>
<reference evidence="6 7" key="1">
    <citation type="submission" date="2016-03" db="EMBL/GenBank/DDBJ databases">
        <title>Mechanisms controlling the formation of the plant cell surface in tip-growing cells are functionally conserved among land plants.</title>
        <authorList>
            <person name="Honkanen S."/>
            <person name="Jones V.A."/>
            <person name="Morieri G."/>
            <person name="Champion C."/>
            <person name="Hetherington A.J."/>
            <person name="Kelly S."/>
            <person name="Saint-Marcoux D."/>
            <person name="Proust H."/>
            <person name="Prescott H."/>
            <person name="Dolan L."/>
        </authorList>
    </citation>
    <scope>NUCLEOTIDE SEQUENCE [LARGE SCALE GENOMIC DNA]</scope>
    <source>
        <strain evidence="7">cv. Tak-1 and cv. Tak-2</strain>
        <tissue evidence="6">Whole gametophyte</tissue>
    </source>
</reference>
<comment type="similarity">
    <text evidence="1 3">Belongs to the TBCA family.</text>
</comment>
<evidence type="ECO:0000313" key="8">
    <source>
        <dbReference type="Proteomes" id="UP001162541"/>
    </source>
</evidence>
<dbReference type="SUPFAM" id="SSF46988">
    <property type="entry name" value="Tubulin chaperone cofactor A"/>
    <property type="match status" value="1"/>
</dbReference>